<organism evidence="2 3">
    <name type="scientific">Nocardioides acrostichi</name>
    <dbReference type="NCBI Taxonomy" id="2784339"/>
    <lineage>
        <taxon>Bacteria</taxon>
        <taxon>Bacillati</taxon>
        <taxon>Actinomycetota</taxon>
        <taxon>Actinomycetes</taxon>
        <taxon>Propionibacteriales</taxon>
        <taxon>Nocardioidaceae</taxon>
        <taxon>Nocardioides</taxon>
    </lineage>
</organism>
<evidence type="ECO:0000256" key="1">
    <source>
        <dbReference type="SAM" id="MobiDB-lite"/>
    </source>
</evidence>
<evidence type="ECO:0000313" key="2">
    <source>
        <dbReference type="EMBL" id="MBF4160337.1"/>
    </source>
</evidence>
<keyword evidence="3" id="KW-1185">Reference proteome</keyword>
<feature type="compositionally biased region" description="Pro residues" evidence="1">
    <location>
        <begin position="117"/>
        <end position="126"/>
    </location>
</feature>
<gene>
    <name evidence="2" type="ORF">ISG29_01455</name>
</gene>
<dbReference type="EMBL" id="JADIVZ010000001">
    <property type="protein sequence ID" value="MBF4160337.1"/>
    <property type="molecule type" value="Genomic_DNA"/>
</dbReference>
<dbReference type="RefSeq" id="WP_194501581.1">
    <property type="nucleotide sequence ID" value="NZ_JADIVZ010000001.1"/>
</dbReference>
<feature type="compositionally biased region" description="Basic residues" evidence="1">
    <location>
        <begin position="141"/>
        <end position="151"/>
    </location>
</feature>
<protein>
    <recommendedName>
        <fullName evidence="4">YdhG-like domain-containing protein</fullName>
    </recommendedName>
</protein>
<evidence type="ECO:0000313" key="3">
    <source>
        <dbReference type="Proteomes" id="UP000656804"/>
    </source>
</evidence>
<accession>A0A930UYA6</accession>
<reference evidence="2" key="1">
    <citation type="submission" date="2020-11" db="EMBL/GenBank/DDBJ databases">
        <title>Nocardioides sp. CBS4Y-1, whole genome shotgun sequence.</title>
        <authorList>
            <person name="Tuo L."/>
        </authorList>
    </citation>
    <scope>NUCLEOTIDE SEQUENCE</scope>
    <source>
        <strain evidence="2">CBS4Y-1</strain>
    </source>
</reference>
<dbReference type="AlphaFoldDB" id="A0A930UYA6"/>
<feature type="region of interest" description="Disordered" evidence="1">
    <location>
        <begin position="89"/>
        <end position="156"/>
    </location>
</feature>
<evidence type="ECO:0008006" key="4">
    <source>
        <dbReference type="Google" id="ProtNLM"/>
    </source>
</evidence>
<dbReference type="SUPFAM" id="SSF159888">
    <property type="entry name" value="YdhG-like"/>
    <property type="match status" value="1"/>
</dbReference>
<proteinExistence type="predicted"/>
<name>A0A930UYA6_9ACTN</name>
<sequence length="184" mass="19277">MDDATSPEVAACLAALDDTARERVQSVRDVVHRLAPDSVESFTYQMVGYQLHGRPLVYVGGFAAHTGLYALPVARKAFAADVASYEQGRGSVQLPHAEPPPHSTSSSGSSPSEAPKPTEPAPPPSTPRRATPGMLSVSVRPRTRTRGRPTHGRCGTGALAASFISWLVASTYPPSGFSAHAASS</sequence>
<dbReference type="Gene3D" id="3.90.1150.200">
    <property type="match status" value="1"/>
</dbReference>
<feature type="compositionally biased region" description="Low complexity" evidence="1">
    <location>
        <begin position="103"/>
        <end position="115"/>
    </location>
</feature>
<dbReference type="Proteomes" id="UP000656804">
    <property type="component" value="Unassembled WGS sequence"/>
</dbReference>
<comment type="caution">
    <text evidence="2">The sequence shown here is derived from an EMBL/GenBank/DDBJ whole genome shotgun (WGS) entry which is preliminary data.</text>
</comment>